<feature type="region of interest" description="Disordered" evidence="1">
    <location>
        <begin position="103"/>
        <end position="209"/>
    </location>
</feature>
<name>A0A8H3EEG6_9LECA</name>
<dbReference type="AlphaFoldDB" id="A0A8H3EEG6"/>
<evidence type="ECO:0000256" key="1">
    <source>
        <dbReference type="SAM" id="MobiDB-lite"/>
    </source>
</evidence>
<gene>
    <name evidence="3" type="ORF">ALECFALPRED_000215</name>
</gene>
<keyword evidence="2" id="KW-0812">Transmembrane</keyword>
<keyword evidence="4" id="KW-1185">Reference proteome</keyword>
<sequence>MKNGLIPPIEVRSNQKMHRTCLWYLKGTGVPLSALAAMVLASEGLIKTEALKMCWRRAYDVAQQPRDSLSDGAMALVGSMTGVVKDVADLPVGVVRSLGRKPISRAGKSQTQDYLSNWQKNAGRISSTRVSDTRPYYQRSDDRTTTDFGQHSIRLQDSTQDPDSPRLQAKDNFSPDVQDDLGNAPANIEHPNQQSESPLNPSQPHTSISPSKGLALLTFKSCARVLEMTLVAPLHFTLGLTQGFRNAPTLYGDMTRRTLAFGDAKKRMPLPMLSVAVFALPAYTLQGIYTEMQNRRSDTTKGSRTDAVMRAELLEQGKREAAALGAEERLGMVRTWMEMRGKDKH</sequence>
<evidence type="ECO:0000256" key="2">
    <source>
        <dbReference type="SAM" id="Phobius"/>
    </source>
</evidence>
<comment type="caution">
    <text evidence="3">The sequence shown here is derived from an EMBL/GenBank/DDBJ whole genome shotgun (WGS) entry which is preliminary data.</text>
</comment>
<evidence type="ECO:0000313" key="3">
    <source>
        <dbReference type="EMBL" id="CAF9905311.1"/>
    </source>
</evidence>
<protein>
    <submittedName>
        <fullName evidence="3">Uncharacterized protein</fullName>
    </submittedName>
</protein>
<organism evidence="3 4">
    <name type="scientific">Alectoria fallacina</name>
    <dbReference type="NCBI Taxonomy" id="1903189"/>
    <lineage>
        <taxon>Eukaryota</taxon>
        <taxon>Fungi</taxon>
        <taxon>Dikarya</taxon>
        <taxon>Ascomycota</taxon>
        <taxon>Pezizomycotina</taxon>
        <taxon>Lecanoromycetes</taxon>
        <taxon>OSLEUM clade</taxon>
        <taxon>Lecanoromycetidae</taxon>
        <taxon>Lecanorales</taxon>
        <taxon>Lecanorineae</taxon>
        <taxon>Parmeliaceae</taxon>
        <taxon>Alectoria</taxon>
    </lineage>
</organism>
<dbReference type="EMBL" id="CAJPDR010000010">
    <property type="protein sequence ID" value="CAF9905311.1"/>
    <property type="molecule type" value="Genomic_DNA"/>
</dbReference>
<feature type="compositionally biased region" description="Polar residues" evidence="1">
    <location>
        <begin position="146"/>
        <end position="162"/>
    </location>
</feature>
<keyword evidence="2" id="KW-0472">Membrane</keyword>
<dbReference type="Proteomes" id="UP000664203">
    <property type="component" value="Unassembled WGS sequence"/>
</dbReference>
<accession>A0A8H3EEG6</accession>
<proteinExistence type="predicted"/>
<evidence type="ECO:0000313" key="4">
    <source>
        <dbReference type="Proteomes" id="UP000664203"/>
    </source>
</evidence>
<keyword evidence="2" id="KW-1133">Transmembrane helix</keyword>
<feature type="compositionally biased region" description="Polar residues" evidence="1">
    <location>
        <begin position="107"/>
        <end position="130"/>
    </location>
</feature>
<feature type="compositionally biased region" description="Polar residues" evidence="1">
    <location>
        <begin position="190"/>
        <end position="209"/>
    </location>
</feature>
<feature type="transmembrane region" description="Helical" evidence="2">
    <location>
        <begin position="21"/>
        <end position="41"/>
    </location>
</feature>
<reference evidence="3" key="1">
    <citation type="submission" date="2021-03" db="EMBL/GenBank/DDBJ databases">
        <authorList>
            <person name="Tagirdzhanova G."/>
        </authorList>
    </citation>
    <scope>NUCLEOTIDE SEQUENCE</scope>
</reference>